<dbReference type="GO" id="GO:0005634">
    <property type="term" value="C:nucleus"/>
    <property type="evidence" value="ECO:0007669"/>
    <property type="project" value="TreeGrafter"/>
</dbReference>
<dbReference type="GO" id="GO:0005694">
    <property type="term" value="C:chromosome"/>
    <property type="evidence" value="ECO:0007669"/>
    <property type="project" value="TreeGrafter"/>
</dbReference>
<dbReference type="NCBIfam" id="TIGR00614">
    <property type="entry name" value="recQ_fam"/>
    <property type="match status" value="1"/>
</dbReference>
<keyword evidence="5" id="KW-0067">ATP-binding</keyword>
<dbReference type="GO" id="GO:0003676">
    <property type="term" value="F:nucleic acid binding"/>
    <property type="evidence" value="ECO:0007669"/>
    <property type="project" value="InterPro"/>
</dbReference>
<dbReference type="FunFam" id="3.40.50.300:FF:001389">
    <property type="entry name" value="ATP-dependent DNA helicase RecQ"/>
    <property type="match status" value="1"/>
</dbReference>
<evidence type="ECO:0000256" key="1">
    <source>
        <dbReference type="ARBA" id="ARBA00005446"/>
    </source>
</evidence>
<keyword evidence="12" id="KW-1185">Reference proteome</keyword>
<dbReference type="GO" id="GO:0005737">
    <property type="term" value="C:cytoplasm"/>
    <property type="evidence" value="ECO:0007669"/>
    <property type="project" value="TreeGrafter"/>
</dbReference>
<comment type="catalytic activity">
    <reaction evidence="6">
        <text>Couples ATP hydrolysis with the unwinding of duplex DNA by translocating in the 3'-5' direction.</text>
        <dbReference type="EC" id="5.6.2.4"/>
    </reaction>
</comment>
<evidence type="ECO:0000256" key="6">
    <source>
        <dbReference type="ARBA" id="ARBA00034617"/>
    </source>
</evidence>
<keyword evidence="3" id="KW-0378">Hydrolase</keyword>
<evidence type="ECO:0000256" key="8">
    <source>
        <dbReference type="SAM" id="MobiDB-lite"/>
    </source>
</evidence>
<dbReference type="InterPro" id="IPR001650">
    <property type="entry name" value="Helicase_C-like"/>
</dbReference>
<dbReference type="OrthoDB" id="2507344at2759"/>
<dbReference type="AlphaFoldDB" id="A0A0C9VSN8"/>
<evidence type="ECO:0000256" key="3">
    <source>
        <dbReference type="ARBA" id="ARBA00022801"/>
    </source>
</evidence>
<dbReference type="Gene3D" id="3.40.50.300">
    <property type="entry name" value="P-loop containing nucleotide triphosphate hydrolases"/>
    <property type="match status" value="2"/>
</dbReference>
<dbReference type="InterPro" id="IPR036388">
    <property type="entry name" value="WH-like_DNA-bd_sf"/>
</dbReference>
<dbReference type="GO" id="GO:0009378">
    <property type="term" value="F:four-way junction helicase activity"/>
    <property type="evidence" value="ECO:0007669"/>
    <property type="project" value="TreeGrafter"/>
</dbReference>
<evidence type="ECO:0000256" key="7">
    <source>
        <dbReference type="ARBA" id="ARBA00034808"/>
    </source>
</evidence>
<organism evidence="11 12">
    <name type="scientific">Sphaerobolus stellatus (strain SS14)</name>
    <dbReference type="NCBI Taxonomy" id="990650"/>
    <lineage>
        <taxon>Eukaryota</taxon>
        <taxon>Fungi</taxon>
        <taxon>Dikarya</taxon>
        <taxon>Basidiomycota</taxon>
        <taxon>Agaricomycotina</taxon>
        <taxon>Agaricomycetes</taxon>
        <taxon>Phallomycetidae</taxon>
        <taxon>Geastrales</taxon>
        <taxon>Sphaerobolaceae</taxon>
        <taxon>Sphaerobolus</taxon>
    </lineage>
</organism>
<feature type="compositionally biased region" description="Polar residues" evidence="8">
    <location>
        <begin position="670"/>
        <end position="687"/>
    </location>
</feature>
<name>A0A0C9VSN8_SPHS4</name>
<comment type="similarity">
    <text evidence="1">Belongs to the helicase family. RecQ subfamily.</text>
</comment>
<dbReference type="GO" id="GO:0016787">
    <property type="term" value="F:hydrolase activity"/>
    <property type="evidence" value="ECO:0007669"/>
    <property type="project" value="UniProtKB-KW"/>
</dbReference>
<dbReference type="PANTHER" id="PTHR13710">
    <property type="entry name" value="DNA HELICASE RECQ FAMILY MEMBER"/>
    <property type="match status" value="1"/>
</dbReference>
<protein>
    <recommendedName>
        <fullName evidence="7">DNA 3'-5' helicase</fullName>
        <ecNumber evidence="7">5.6.2.4</ecNumber>
    </recommendedName>
</protein>
<dbReference type="InterPro" id="IPR011545">
    <property type="entry name" value="DEAD/DEAH_box_helicase_dom"/>
</dbReference>
<dbReference type="EC" id="5.6.2.4" evidence="7"/>
<proteinExistence type="inferred from homology"/>
<dbReference type="SUPFAM" id="SSF52540">
    <property type="entry name" value="P-loop containing nucleoside triphosphate hydrolases"/>
    <property type="match status" value="1"/>
</dbReference>
<dbReference type="GO" id="GO:0000724">
    <property type="term" value="P:double-strand break repair via homologous recombination"/>
    <property type="evidence" value="ECO:0007669"/>
    <property type="project" value="TreeGrafter"/>
</dbReference>
<sequence>MATIERAREILQDVFQFPDFRAAQREARFNLIADKNTLVLLPTGGGKSLCFQIPALCYDVRRVFQGLTLVISPLISLMKDQVEALTRRGVKAASLDSTLNAMDAYAVKAGVLSGDLKILYVAPERLNNESFLHMMRRVQISLLAVDESHCISQWGASFRPEYLKIARFAQEMSVERVLCLTATATPEVVKDICESFNIDPKEGVFRTPIYRSNLSFQVATANDYDEKMAILVPFLEKRAGPAIVYVTLQKQAESFSQDLKKLGFPAEMYHAGMPAEARMRVQNEFMASDDKIVVATIAFGMGIDKANIRQVIHLFLPKTLENFSQEVGRAGRDGLPSDCLMFLTAEDIPILEGFARGDTCSLTSLELWLEEVATKKPAMDGSLSFNHYEQSKLYDIRGNMLGLLYAQLELDFNYIRAVTPFYANYEIKEKHVGNWDHVLADSSDEASAIRRYWKKGIMWFKIDAEDTSMASGIERELIAKKISQWELEDLIVTKATQVRHRYIVTGKLPQTHEEIGKVAKQLHERMVKKEEEAVGKIQQVITLATGEKCFAHALAEYFGDMDAVPDGVCKICTYCKTGVAIAFDPAFQTEPDPALLKSVLGICGERDDARLLARLAFGIASPRLTEMKLTKHNLFGCMVNVDFNVLVEAFQKECEAAGFTAVNPIGRNKIASSQTKKRPSTGSYGRSTSKRSKY</sequence>
<dbReference type="Gene3D" id="1.10.10.10">
    <property type="entry name" value="Winged helix-like DNA-binding domain superfamily/Winged helix DNA-binding domain"/>
    <property type="match status" value="1"/>
</dbReference>
<dbReference type="CDD" id="cd18018">
    <property type="entry name" value="DEXHc_RecQ4-like"/>
    <property type="match status" value="1"/>
</dbReference>
<feature type="domain" description="Helicase ATP-binding" evidence="9">
    <location>
        <begin position="28"/>
        <end position="202"/>
    </location>
</feature>
<evidence type="ECO:0000313" key="12">
    <source>
        <dbReference type="Proteomes" id="UP000054279"/>
    </source>
</evidence>
<dbReference type="SMART" id="SM00490">
    <property type="entry name" value="HELICc"/>
    <property type="match status" value="1"/>
</dbReference>
<feature type="region of interest" description="Disordered" evidence="8">
    <location>
        <begin position="670"/>
        <end position="694"/>
    </location>
</feature>
<dbReference type="InterPro" id="IPR004589">
    <property type="entry name" value="DNA_helicase_ATP-dep_RecQ"/>
</dbReference>
<dbReference type="PANTHER" id="PTHR13710:SF120">
    <property type="entry name" value="BIFUNCTIONAL 3'-5' EXONUCLEASE_ATP-DEPENDENT HELICASE WRN"/>
    <property type="match status" value="1"/>
</dbReference>
<reference evidence="11 12" key="1">
    <citation type="submission" date="2014-06" db="EMBL/GenBank/DDBJ databases">
        <title>Evolutionary Origins and Diversification of the Mycorrhizal Mutualists.</title>
        <authorList>
            <consortium name="DOE Joint Genome Institute"/>
            <consortium name="Mycorrhizal Genomics Consortium"/>
            <person name="Kohler A."/>
            <person name="Kuo A."/>
            <person name="Nagy L.G."/>
            <person name="Floudas D."/>
            <person name="Copeland A."/>
            <person name="Barry K.W."/>
            <person name="Cichocki N."/>
            <person name="Veneault-Fourrey C."/>
            <person name="LaButti K."/>
            <person name="Lindquist E.A."/>
            <person name="Lipzen A."/>
            <person name="Lundell T."/>
            <person name="Morin E."/>
            <person name="Murat C."/>
            <person name="Riley R."/>
            <person name="Ohm R."/>
            <person name="Sun H."/>
            <person name="Tunlid A."/>
            <person name="Henrissat B."/>
            <person name="Grigoriev I.V."/>
            <person name="Hibbett D.S."/>
            <person name="Martin F."/>
        </authorList>
    </citation>
    <scope>NUCLEOTIDE SEQUENCE [LARGE SCALE GENOMIC DNA]</scope>
    <source>
        <strain evidence="11 12">SS14</strain>
    </source>
</reference>
<evidence type="ECO:0000256" key="5">
    <source>
        <dbReference type="ARBA" id="ARBA00022840"/>
    </source>
</evidence>
<dbReference type="Pfam" id="PF00270">
    <property type="entry name" value="DEAD"/>
    <property type="match status" value="1"/>
</dbReference>
<dbReference type="GO" id="GO:0005524">
    <property type="term" value="F:ATP binding"/>
    <property type="evidence" value="ECO:0007669"/>
    <property type="project" value="UniProtKB-KW"/>
</dbReference>
<dbReference type="Proteomes" id="UP000054279">
    <property type="component" value="Unassembled WGS sequence"/>
</dbReference>
<evidence type="ECO:0000259" key="10">
    <source>
        <dbReference type="PROSITE" id="PS51194"/>
    </source>
</evidence>
<dbReference type="PROSITE" id="PS51192">
    <property type="entry name" value="HELICASE_ATP_BIND_1"/>
    <property type="match status" value="1"/>
</dbReference>
<gene>
    <name evidence="11" type="ORF">M422DRAFT_227131</name>
</gene>
<dbReference type="Pfam" id="PF00271">
    <property type="entry name" value="Helicase_C"/>
    <property type="match status" value="1"/>
</dbReference>
<evidence type="ECO:0000259" key="9">
    <source>
        <dbReference type="PROSITE" id="PS51192"/>
    </source>
</evidence>
<accession>A0A0C9VSN8</accession>
<dbReference type="InterPro" id="IPR027417">
    <property type="entry name" value="P-loop_NTPase"/>
</dbReference>
<evidence type="ECO:0000256" key="2">
    <source>
        <dbReference type="ARBA" id="ARBA00022741"/>
    </source>
</evidence>
<keyword evidence="2" id="KW-0547">Nucleotide-binding</keyword>
<evidence type="ECO:0000256" key="4">
    <source>
        <dbReference type="ARBA" id="ARBA00022806"/>
    </source>
</evidence>
<evidence type="ECO:0000313" key="11">
    <source>
        <dbReference type="EMBL" id="KIJ45517.1"/>
    </source>
</evidence>
<feature type="domain" description="Helicase C-terminal" evidence="10">
    <location>
        <begin position="227"/>
        <end position="373"/>
    </location>
</feature>
<dbReference type="InterPro" id="IPR014001">
    <property type="entry name" value="Helicase_ATP-bd"/>
</dbReference>
<dbReference type="HOGENOM" id="CLU_001103_9_2_1"/>
<dbReference type="EMBL" id="KN837111">
    <property type="protein sequence ID" value="KIJ45517.1"/>
    <property type="molecule type" value="Genomic_DNA"/>
</dbReference>
<dbReference type="SMART" id="SM00487">
    <property type="entry name" value="DEXDc"/>
    <property type="match status" value="1"/>
</dbReference>
<dbReference type="PROSITE" id="PS51194">
    <property type="entry name" value="HELICASE_CTER"/>
    <property type="match status" value="1"/>
</dbReference>
<dbReference type="GO" id="GO:0043138">
    <property type="term" value="F:3'-5' DNA helicase activity"/>
    <property type="evidence" value="ECO:0007669"/>
    <property type="project" value="UniProtKB-EC"/>
</dbReference>
<keyword evidence="4" id="KW-0347">Helicase</keyword>